<feature type="transmembrane region" description="Helical" evidence="1">
    <location>
        <begin position="107"/>
        <end position="125"/>
    </location>
</feature>
<keyword evidence="3" id="KW-1185">Reference proteome</keyword>
<evidence type="ECO:0000313" key="2">
    <source>
        <dbReference type="EMBL" id="MSU05397.1"/>
    </source>
</evidence>
<comment type="caution">
    <text evidence="2">The sequence shown here is derived from an EMBL/GenBank/DDBJ whole genome shotgun (WGS) entry which is preliminary data.</text>
</comment>
<organism evidence="2 3">
    <name type="scientific">Bullifex porci</name>
    <dbReference type="NCBI Taxonomy" id="2606638"/>
    <lineage>
        <taxon>Bacteria</taxon>
        <taxon>Pseudomonadati</taxon>
        <taxon>Spirochaetota</taxon>
        <taxon>Spirochaetia</taxon>
        <taxon>Spirochaetales</taxon>
        <taxon>Spirochaetaceae</taxon>
        <taxon>Bullifex</taxon>
    </lineage>
</organism>
<dbReference type="RefSeq" id="WP_154424293.1">
    <property type="nucleotide sequence ID" value="NZ_VUNN01000001.1"/>
</dbReference>
<evidence type="ECO:0000256" key="1">
    <source>
        <dbReference type="SAM" id="Phobius"/>
    </source>
</evidence>
<feature type="transmembrane region" description="Helical" evidence="1">
    <location>
        <begin position="67"/>
        <end position="86"/>
    </location>
</feature>
<feature type="transmembrane region" description="Helical" evidence="1">
    <location>
        <begin position="43"/>
        <end position="61"/>
    </location>
</feature>
<name>A0A7X2PAP6_9SPIO</name>
<dbReference type="Proteomes" id="UP000460549">
    <property type="component" value="Unassembled WGS sequence"/>
</dbReference>
<protein>
    <submittedName>
        <fullName evidence="2">Uncharacterized protein</fullName>
    </submittedName>
</protein>
<sequence>MQIYFLTIFYLTLTAFFLLIESYREYLTFMIRYRHILLSSIKLRVFFFLFGIVLGVLNLLFPSSPGPRFLGDLIPAIALFLASIYYPSLKEARIGDATLYGKGKTRGLILLAISCFHFMLPNCVLI</sequence>
<keyword evidence="1" id="KW-0812">Transmembrane</keyword>
<keyword evidence="1" id="KW-0472">Membrane</keyword>
<evidence type="ECO:0000313" key="3">
    <source>
        <dbReference type="Proteomes" id="UP000460549"/>
    </source>
</evidence>
<dbReference type="AlphaFoldDB" id="A0A7X2PAP6"/>
<accession>A0A7X2PAP6</accession>
<gene>
    <name evidence="2" type="ORF">FYJ80_01170</name>
</gene>
<dbReference type="EMBL" id="VUNN01000001">
    <property type="protein sequence ID" value="MSU05397.1"/>
    <property type="molecule type" value="Genomic_DNA"/>
</dbReference>
<proteinExistence type="predicted"/>
<reference evidence="2 3" key="1">
    <citation type="submission" date="2019-08" db="EMBL/GenBank/DDBJ databases">
        <title>In-depth cultivation of the pig gut microbiome towards novel bacterial diversity and tailored functional studies.</title>
        <authorList>
            <person name="Wylensek D."/>
            <person name="Hitch T.C.A."/>
            <person name="Clavel T."/>
        </authorList>
    </citation>
    <scope>NUCLEOTIDE SEQUENCE [LARGE SCALE GENOMIC DNA]</scope>
    <source>
        <strain evidence="2 3">NM-380-WT-3C1</strain>
    </source>
</reference>
<keyword evidence="1" id="KW-1133">Transmembrane helix</keyword>
<feature type="transmembrane region" description="Helical" evidence="1">
    <location>
        <begin position="6"/>
        <end position="23"/>
    </location>
</feature>